<dbReference type="HOGENOM" id="CLU_2612462_0_0_1"/>
<evidence type="ECO:0000313" key="3">
    <source>
        <dbReference type="Proteomes" id="UP000027920"/>
    </source>
</evidence>
<reference evidence="2 3" key="1">
    <citation type="submission" date="2013-03" db="EMBL/GenBank/DDBJ databases">
        <title>The Genome Sequence of Exophiala aquamarina CBS 119918.</title>
        <authorList>
            <consortium name="The Broad Institute Genomics Platform"/>
            <person name="Cuomo C."/>
            <person name="de Hoog S."/>
            <person name="Gorbushina A."/>
            <person name="Walker B."/>
            <person name="Young S.K."/>
            <person name="Zeng Q."/>
            <person name="Gargeya S."/>
            <person name="Fitzgerald M."/>
            <person name="Haas B."/>
            <person name="Abouelleil A."/>
            <person name="Allen A.W."/>
            <person name="Alvarado L."/>
            <person name="Arachchi H.M."/>
            <person name="Berlin A.M."/>
            <person name="Chapman S.B."/>
            <person name="Gainer-Dewar J."/>
            <person name="Goldberg J."/>
            <person name="Griggs A."/>
            <person name="Gujja S."/>
            <person name="Hansen M."/>
            <person name="Howarth C."/>
            <person name="Imamovic A."/>
            <person name="Ireland A."/>
            <person name="Larimer J."/>
            <person name="McCowan C."/>
            <person name="Murphy C."/>
            <person name="Pearson M."/>
            <person name="Poon T.W."/>
            <person name="Priest M."/>
            <person name="Roberts A."/>
            <person name="Saif S."/>
            <person name="Shea T."/>
            <person name="Sisk P."/>
            <person name="Sykes S."/>
            <person name="Wortman J."/>
            <person name="Nusbaum C."/>
            <person name="Birren B."/>
        </authorList>
    </citation>
    <scope>NUCLEOTIDE SEQUENCE [LARGE SCALE GENOMIC DNA]</scope>
    <source>
        <strain evidence="2 3">CBS 119918</strain>
    </source>
</reference>
<feature type="non-terminal residue" evidence="2">
    <location>
        <position position="1"/>
    </location>
</feature>
<dbReference type="InterPro" id="IPR057684">
    <property type="entry name" value="DUF7924"/>
</dbReference>
<proteinExistence type="predicted"/>
<dbReference type="Pfam" id="PF25545">
    <property type="entry name" value="DUF7924"/>
    <property type="match status" value="1"/>
</dbReference>
<dbReference type="AlphaFoldDB" id="A0A072PTV4"/>
<dbReference type="OrthoDB" id="5400850at2759"/>
<evidence type="ECO:0000313" key="2">
    <source>
        <dbReference type="EMBL" id="KEF58970.1"/>
    </source>
</evidence>
<accession>A0A072PTV4</accession>
<feature type="domain" description="DUF7924" evidence="1">
    <location>
        <begin position="19"/>
        <end position="72"/>
    </location>
</feature>
<dbReference type="GeneID" id="25278747"/>
<dbReference type="Proteomes" id="UP000027920">
    <property type="component" value="Unassembled WGS sequence"/>
</dbReference>
<dbReference type="VEuPathDB" id="FungiDB:A1O9_03813"/>
<dbReference type="RefSeq" id="XP_013261560.1">
    <property type="nucleotide sequence ID" value="XM_013406106.1"/>
</dbReference>
<organism evidence="2 3">
    <name type="scientific">Exophiala aquamarina CBS 119918</name>
    <dbReference type="NCBI Taxonomy" id="1182545"/>
    <lineage>
        <taxon>Eukaryota</taxon>
        <taxon>Fungi</taxon>
        <taxon>Dikarya</taxon>
        <taxon>Ascomycota</taxon>
        <taxon>Pezizomycotina</taxon>
        <taxon>Eurotiomycetes</taxon>
        <taxon>Chaetothyriomycetidae</taxon>
        <taxon>Chaetothyriales</taxon>
        <taxon>Herpotrichiellaceae</taxon>
        <taxon>Exophiala</taxon>
    </lineage>
</organism>
<gene>
    <name evidence="2" type="ORF">A1O9_03813</name>
</gene>
<sequence length="79" mass="9046">LLEKAQPVPKDSLFHDDLFNSTFRKVRNRNEIRVIRGTSQLIVPPTEIFTTYGASALDCFINHGRVEQLHSINENKHAT</sequence>
<dbReference type="EMBL" id="AMGV01000003">
    <property type="protein sequence ID" value="KEF58970.1"/>
    <property type="molecule type" value="Genomic_DNA"/>
</dbReference>
<evidence type="ECO:0000259" key="1">
    <source>
        <dbReference type="Pfam" id="PF25545"/>
    </source>
</evidence>
<dbReference type="STRING" id="1182545.A0A072PTV4"/>
<protein>
    <recommendedName>
        <fullName evidence="1">DUF7924 domain-containing protein</fullName>
    </recommendedName>
</protein>
<comment type="caution">
    <text evidence="2">The sequence shown here is derived from an EMBL/GenBank/DDBJ whole genome shotgun (WGS) entry which is preliminary data.</text>
</comment>
<name>A0A072PTV4_9EURO</name>
<keyword evidence="3" id="KW-1185">Reference proteome</keyword>